<sequence>MAIDENFLMKEILKLNTAVAGISGNIDGFLRFIYRRKRRQIIEAGKVAYAEGEVGE</sequence>
<evidence type="ECO:0000313" key="1">
    <source>
        <dbReference type="EMBL" id="SCB59908.1"/>
    </source>
</evidence>
<protein>
    <submittedName>
        <fullName evidence="1">Uncharacterized protein</fullName>
    </submittedName>
</protein>
<dbReference type="EMBL" id="FMAJ01000008">
    <property type="protein sequence ID" value="SCB59908.1"/>
    <property type="molecule type" value="Genomic_DNA"/>
</dbReference>
<dbReference type="Proteomes" id="UP000198723">
    <property type="component" value="Unassembled WGS sequence"/>
</dbReference>
<reference evidence="1 2" key="1">
    <citation type="submission" date="2016-08" db="EMBL/GenBank/DDBJ databases">
        <authorList>
            <person name="Seilhamer J.J."/>
        </authorList>
    </citation>
    <scope>NUCLEOTIDE SEQUENCE [LARGE SCALE GENOMIC DNA]</scope>
    <source>
        <strain evidence="1 2">HBR26</strain>
    </source>
</reference>
<evidence type="ECO:0000313" key="2">
    <source>
        <dbReference type="Proteomes" id="UP000198723"/>
    </source>
</evidence>
<dbReference type="RefSeq" id="WP_156665731.1">
    <property type="nucleotide sequence ID" value="NZ_FMAJ01000008.1"/>
</dbReference>
<accession>A0A1C3Y5Y9</accession>
<dbReference type="AlphaFoldDB" id="A0A1C3Y5Y9"/>
<name>A0A1C3Y5Y9_9HYPH</name>
<proteinExistence type="predicted"/>
<organism evidence="1 2">
    <name type="scientific">Rhizobium aethiopicum</name>
    <dbReference type="NCBI Taxonomy" id="1138170"/>
    <lineage>
        <taxon>Bacteria</taxon>
        <taxon>Pseudomonadati</taxon>
        <taxon>Pseudomonadota</taxon>
        <taxon>Alphaproteobacteria</taxon>
        <taxon>Hyphomicrobiales</taxon>
        <taxon>Rhizobiaceae</taxon>
        <taxon>Rhizobium/Agrobacterium group</taxon>
        <taxon>Rhizobium</taxon>
    </lineage>
</organism>
<gene>
    <name evidence="1" type="ORF">GA0061105_108267</name>
</gene>